<reference evidence="1" key="1">
    <citation type="submission" date="2020-06" db="EMBL/GenBank/DDBJ databases">
        <authorList>
            <person name="Li T."/>
            <person name="Hu X."/>
            <person name="Zhang T."/>
            <person name="Song X."/>
            <person name="Zhang H."/>
            <person name="Dai N."/>
            <person name="Sheng W."/>
            <person name="Hou X."/>
            <person name="Wei L."/>
        </authorList>
    </citation>
    <scope>NUCLEOTIDE SEQUENCE</scope>
    <source>
        <strain evidence="1">KEN1</strain>
        <tissue evidence="1">Leaf</tissue>
    </source>
</reference>
<organism evidence="1">
    <name type="scientific">Sesamum latifolium</name>
    <dbReference type="NCBI Taxonomy" id="2727402"/>
    <lineage>
        <taxon>Eukaryota</taxon>
        <taxon>Viridiplantae</taxon>
        <taxon>Streptophyta</taxon>
        <taxon>Embryophyta</taxon>
        <taxon>Tracheophyta</taxon>
        <taxon>Spermatophyta</taxon>
        <taxon>Magnoliopsida</taxon>
        <taxon>eudicotyledons</taxon>
        <taxon>Gunneridae</taxon>
        <taxon>Pentapetalae</taxon>
        <taxon>asterids</taxon>
        <taxon>lamiids</taxon>
        <taxon>Lamiales</taxon>
        <taxon>Pedaliaceae</taxon>
        <taxon>Sesamum</taxon>
    </lineage>
</organism>
<name>A0AAW2UU82_9LAMI</name>
<dbReference type="EMBL" id="JACGWN010000011">
    <property type="protein sequence ID" value="KAL0420709.1"/>
    <property type="molecule type" value="Genomic_DNA"/>
</dbReference>
<sequence>MRAPAKEQAGIPFTKGVMADELPVNCWTPALVEYDGTTDPQEHLSRFENAALLHRYTNGIKCRVFVTTFARAAQ</sequence>
<comment type="caution">
    <text evidence="1">The sequence shown here is derived from an EMBL/GenBank/DDBJ whole genome shotgun (WGS) entry which is preliminary data.</text>
</comment>
<protein>
    <submittedName>
        <fullName evidence="1">Uncharacterized protein</fullName>
    </submittedName>
</protein>
<reference evidence="1" key="2">
    <citation type="journal article" date="2024" name="Plant">
        <title>Genomic evolution and insights into agronomic trait innovations of Sesamum species.</title>
        <authorList>
            <person name="Miao H."/>
            <person name="Wang L."/>
            <person name="Qu L."/>
            <person name="Liu H."/>
            <person name="Sun Y."/>
            <person name="Le M."/>
            <person name="Wang Q."/>
            <person name="Wei S."/>
            <person name="Zheng Y."/>
            <person name="Lin W."/>
            <person name="Duan Y."/>
            <person name="Cao H."/>
            <person name="Xiong S."/>
            <person name="Wang X."/>
            <person name="Wei L."/>
            <person name="Li C."/>
            <person name="Ma Q."/>
            <person name="Ju M."/>
            <person name="Zhao R."/>
            <person name="Li G."/>
            <person name="Mu C."/>
            <person name="Tian Q."/>
            <person name="Mei H."/>
            <person name="Zhang T."/>
            <person name="Gao T."/>
            <person name="Zhang H."/>
        </authorList>
    </citation>
    <scope>NUCLEOTIDE SEQUENCE</scope>
    <source>
        <strain evidence="1">KEN1</strain>
    </source>
</reference>
<evidence type="ECO:0000313" key="1">
    <source>
        <dbReference type="EMBL" id="KAL0420709.1"/>
    </source>
</evidence>
<dbReference type="AlphaFoldDB" id="A0AAW2UU82"/>
<gene>
    <name evidence="1" type="ORF">Slati_3093800</name>
</gene>
<proteinExistence type="predicted"/>
<accession>A0AAW2UU82</accession>